<keyword evidence="3" id="KW-1185">Reference proteome</keyword>
<gene>
    <name evidence="1" type="ORF">PEVE_00034643</name>
    <name evidence="2" type="ORF">PEVE_00034644</name>
</gene>
<evidence type="ECO:0000313" key="2">
    <source>
        <dbReference type="EMBL" id="CAH3028686.1"/>
    </source>
</evidence>
<proteinExistence type="predicted"/>
<comment type="caution">
    <text evidence="2">The sequence shown here is derived from an EMBL/GenBank/DDBJ whole genome shotgun (WGS) entry which is preliminary data.</text>
</comment>
<name>A0ABN8MG67_9CNID</name>
<organism evidence="2 3">
    <name type="scientific">Porites evermanni</name>
    <dbReference type="NCBI Taxonomy" id="104178"/>
    <lineage>
        <taxon>Eukaryota</taxon>
        <taxon>Metazoa</taxon>
        <taxon>Cnidaria</taxon>
        <taxon>Anthozoa</taxon>
        <taxon>Hexacorallia</taxon>
        <taxon>Scleractinia</taxon>
        <taxon>Fungiina</taxon>
        <taxon>Poritidae</taxon>
        <taxon>Porites</taxon>
    </lineage>
</organism>
<reference evidence="2 3" key="1">
    <citation type="submission" date="2022-05" db="EMBL/GenBank/DDBJ databases">
        <authorList>
            <consortium name="Genoscope - CEA"/>
            <person name="William W."/>
        </authorList>
    </citation>
    <scope>NUCLEOTIDE SEQUENCE [LARGE SCALE GENOMIC DNA]</scope>
</reference>
<sequence>MSEVVPTVLILGHSFVKRLKRDLHQGFDSRAPCDFNLFGTASVRLHGVGGRTVQTLQANDLHVVREVQTIFRNFYQRRLALLSKIWCVCFRAIF</sequence>
<dbReference type="EMBL" id="CALNXI010000528">
    <property type="protein sequence ID" value="CAH3028686.1"/>
    <property type="molecule type" value="Genomic_DNA"/>
</dbReference>
<protein>
    <submittedName>
        <fullName evidence="2">Uncharacterized protein</fullName>
    </submittedName>
</protein>
<dbReference type="Proteomes" id="UP001159427">
    <property type="component" value="Unassembled WGS sequence"/>
</dbReference>
<evidence type="ECO:0000313" key="3">
    <source>
        <dbReference type="Proteomes" id="UP001159427"/>
    </source>
</evidence>
<accession>A0ABN8MG67</accession>
<dbReference type="EMBL" id="CALNXI010000528">
    <property type="protein sequence ID" value="CAH3028685.1"/>
    <property type="molecule type" value="Genomic_DNA"/>
</dbReference>
<evidence type="ECO:0000313" key="1">
    <source>
        <dbReference type="EMBL" id="CAH3028685.1"/>
    </source>
</evidence>